<gene>
    <name evidence="1" type="ORF">GCM10010993_15820</name>
</gene>
<dbReference type="PANTHER" id="PTHR38009:SF1">
    <property type="entry name" value="CONSERVED HYPOTHETICAL PHAGE TAIL PROTEIN"/>
    <property type="match status" value="1"/>
</dbReference>
<dbReference type="Pfam" id="PF06841">
    <property type="entry name" value="Phage_T4_gp19"/>
    <property type="match status" value="1"/>
</dbReference>
<accession>A0ABQ1MFI6</accession>
<comment type="caution">
    <text evidence="1">The sequence shown here is derived from an EMBL/GenBank/DDBJ whole genome shotgun (WGS) entry which is preliminary data.</text>
</comment>
<evidence type="ECO:0000313" key="2">
    <source>
        <dbReference type="Proteomes" id="UP000635885"/>
    </source>
</evidence>
<dbReference type="NCBIfam" id="TIGR02241">
    <property type="entry name" value="conserved hypothetical phage tail region protein"/>
    <property type="match status" value="1"/>
</dbReference>
<sequence length="156" mass="17520">MAAPTAGTGGEQDQFWPLPKFYFSVDIGDQTDLPFQEVSGLDIDTEVIEYRHGNSPVHSTIKMPGLMKYGDITLKKGVFTTDNKFYDWISKISLNTYERLTVVIRLLDEQGEPKMVWTLTNAFPKQITPTDMNSQSSEAAIETIIFAHEGLRIEAA</sequence>
<dbReference type="InterPro" id="IPR011747">
    <property type="entry name" value="CHP02241"/>
</dbReference>
<name>A0ABQ1MFI6_9BACT</name>
<evidence type="ECO:0000313" key="1">
    <source>
        <dbReference type="EMBL" id="GGC37781.1"/>
    </source>
</evidence>
<dbReference type="Proteomes" id="UP000635885">
    <property type="component" value="Unassembled WGS sequence"/>
</dbReference>
<organism evidence="1 2">
    <name type="scientific">Belliella aquatica</name>
    <dbReference type="NCBI Taxonomy" id="1323734"/>
    <lineage>
        <taxon>Bacteria</taxon>
        <taxon>Pseudomonadati</taxon>
        <taxon>Bacteroidota</taxon>
        <taxon>Cytophagia</taxon>
        <taxon>Cytophagales</taxon>
        <taxon>Cyclobacteriaceae</taxon>
        <taxon>Belliella</taxon>
    </lineage>
</organism>
<dbReference type="PANTHER" id="PTHR38009">
    <property type="entry name" value="CONSERVED HYPOTHETICAL PHAGE TAIL PROTEIN"/>
    <property type="match status" value="1"/>
</dbReference>
<dbReference type="InterPro" id="IPR010667">
    <property type="entry name" value="Phage_T4_Gp19"/>
</dbReference>
<dbReference type="EMBL" id="BMFD01000004">
    <property type="protein sequence ID" value="GGC37781.1"/>
    <property type="molecule type" value="Genomic_DNA"/>
</dbReference>
<reference evidence="2" key="1">
    <citation type="journal article" date="2019" name="Int. J. Syst. Evol. Microbiol.">
        <title>The Global Catalogue of Microorganisms (GCM) 10K type strain sequencing project: providing services to taxonomists for standard genome sequencing and annotation.</title>
        <authorList>
            <consortium name="The Broad Institute Genomics Platform"/>
            <consortium name="The Broad Institute Genome Sequencing Center for Infectious Disease"/>
            <person name="Wu L."/>
            <person name="Ma J."/>
        </authorList>
    </citation>
    <scope>NUCLEOTIDE SEQUENCE [LARGE SCALE GENOMIC DNA]</scope>
    <source>
        <strain evidence="2">CGMCC 1.12479</strain>
    </source>
</reference>
<protein>
    <recommendedName>
        <fullName evidence="3">Phage tail region protein</fullName>
    </recommendedName>
</protein>
<evidence type="ECO:0008006" key="3">
    <source>
        <dbReference type="Google" id="ProtNLM"/>
    </source>
</evidence>
<dbReference type="RefSeq" id="WP_188441494.1">
    <property type="nucleotide sequence ID" value="NZ_BMFD01000004.1"/>
</dbReference>
<keyword evidence="2" id="KW-1185">Reference proteome</keyword>
<proteinExistence type="predicted"/>